<evidence type="ECO:0000256" key="5">
    <source>
        <dbReference type="SAM" id="Phobius"/>
    </source>
</evidence>
<feature type="transmembrane region" description="Helical" evidence="5">
    <location>
        <begin position="435"/>
        <end position="455"/>
    </location>
</feature>
<dbReference type="GO" id="GO:0055085">
    <property type="term" value="P:transmembrane transport"/>
    <property type="evidence" value="ECO:0007669"/>
    <property type="project" value="InterPro"/>
</dbReference>
<dbReference type="PANTHER" id="PTHR42770:SF7">
    <property type="entry name" value="MEMBRANE PROTEIN"/>
    <property type="match status" value="1"/>
</dbReference>
<evidence type="ECO:0000259" key="6">
    <source>
        <dbReference type="Pfam" id="PF00324"/>
    </source>
</evidence>
<dbReference type="RefSeq" id="WP_129886461.1">
    <property type="nucleotide sequence ID" value="NZ_CP035758.1"/>
</dbReference>
<keyword evidence="4 5" id="KW-0472">Membrane</keyword>
<accession>A0A4P6JL17</accession>
<dbReference type="InterPro" id="IPR050367">
    <property type="entry name" value="APC_superfamily"/>
</dbReference>
<evidence type="ECO:0000256" key="4">
    <source>
        <dbReference type="ARBA" id="ARBA00023136"/>
    </source>
</evidence>
<keyword evidence="2 5" id="KW-0812">Transmembrane</keyword>
<keyword evidence="8" id="KW-1185">Reference proteome</keyword>
<dbReference type="Pfam" id="PF00324">
    <property type="entry name" value="AA_permease"/>
    <property type="match status" value="1"/>
</dbReference>
<feature type="transmembrane region" description="Helical" evidence="5">
    <location>
        <begin position="134"/>
        <end position="155"/>
    </location>
</feature>
<comment type="subcellular location">
    <subcellularLocation>
        <location evidence="1">Membrane</location>
        <topology evidence="1">Multi-pass membrane protein</topology>
    </subcellularLocation>
</comment>
<evidence type="ECO:0000313" key="8">
    <source>
        <dbReference type="Proteomes" id="UP000290365"/>
    </source>
</evidence>
<evidence type="ECO:0000256" key="2">
    <source>
        <dbReference type="ARBA" id="ARBA00022692"/>
    </source>
</evidence>
<feature type="transmembrane region" description="Helical" evidence="5">
    <location>
        <begin position="20"/>
        <end position="39"/>
    </location>
</feature>
<evidence type="ECO:0000313" key="7">
    <source>
        <dbReference type="EMBL" id="QBD75864.1"/>
    </source>
</evidence>
<organism evidence="7 8">
    <name type="scientific">Ktedonosporobacter rubrisoli</name>
    <dbReference type="NCBI Taxonomy" id="2509675"/>
    <lineage>
        <taxon>Bacteria</taxon>
        <taxon>Bacillati</taxon>
        <taxon>Chloroflexota</taxon>
        <taxon>Ktedonobacteria</taxon>
        <taxon>Ktedonobacterales</taxon>
        <taxon>Ktedonosporobacteraceae</taxon>
        <taxon>Ktedonosporobacter</taxon>
    </lineage>
</organism>
<name>A0A4P6JL17_KTERU</name>
<dbReference type="AlphaFoldDB" id="A0A4P6JL17"/>
<dbReference type="PANTHER" id="PTHR42770">
    <property type="entry name" value="AMINO ACID TRANSPORTER-RELATED"/>
    <property type="match status" value="1"/>
</dbReference>
<feature type="transmembrane region" description="Helical" evidence="5">
    <location>
        <begin position="162"/>
        <end position="181"/>
    </location>
</feature>
<sequence length="485" mass="51647">MAIKPQSNKIGQLRKDAISVLGAVVLAMAFMGPATSVFFNTQPAASGAGYALPFALLLAIVVAALVASAIGAFAQKIPTAGFAYTFNTHGFGKRGGFLSGWILVFAYAMVGPMLLAAIGELTAQFFQTQWNLAIPWWAITIIFAVIVWGIGVLGVSRSATTALIFLALEVGVMLALFGTILGKGGAQGISLAPFNPANASGGISGLGIGMLWGIMFFVGFESAGTLGEETQNARRSIPIALFTAVGIIGTFYVLSSWAATLGFGQSHMNAFVADGTPWMTLTQKFWGSGLIWLVSLTVLSSIFANLVSGINATVRVLFAMGREGILPRSLSQTTVHGNPVVAHSAYMLLALVLALLGGLLWTPLGAYGFFGSILGLGIVITYILINLALISFYWRKYREEFSIVRHGILPVLASLIMLLPIYGQLWPIPAYPNNLVPYLMLLWIACGVIYLVFIARRRPELLDAMGRAMSEEAAPVEEHTKVTAS</sequence>
<dbReference type="Proteomes" id="UP000290365">
    <property type="component" value="Chromosome"/>
</dbReference>
<evidence type="ECO:0000256" key="3">
    <source>
        <dbReference type="ARBA" id="ARBA00022989"/>
    </source>
</evidence>
<feature type="transmembrane region" description="Helical" evidence="5">
    <location>
        <begin position="290"/>
        <end position="318"/>
    </location>
</feature>
<dbReference type="EMBL" id="CP035758">
    <property type="protein sequence ID" value="QBD75864.1"/>
    <property type="molecule type" value="Genomic_DNA"/>
</dbReference>
<feature type="transmembrane region" description="Helical" evidence="5">
    <location>
        <begin position="339"/>
        <end position="361"/>
    </location>
</feature>
<dbReference type="PIRSF" id="PIRSF006060">
    <property type="entry name" value="AA_transporter"/>
    <property type="match status" value="1"/>
</dbReference>
<keyword evidence="3 5" id="KW-1133">Transmembrane helix</keyword>
<feature type="transmembrane region" description="Helical" evidence="5">
    <location>
        <begin position="406"/>
        <end position="423"/>
    </location>
</feature>
<feature type="transmembrane region" description="Helical" evidence="5">
    <location>
        <begin position="239"/>
        <end position="259"/>
    </location>
</feature>
<protein>
    <submittedName>
        <fullName evidence="7">APC family permease</fullName>
    </submittedName>
</protein>
<evidence type="ECO:0000256" key="1">
    <source>
        <dbReference type="ARBA" id="ARBA00004141"/>
    </source>
</evidence>
<feature type="domain" description="Amino acid permease/ SLC12A" evidence="6">
    <location>
        <begin position="24"/>
        <end position="423"/>
    </location>
</feature>
<dbReference type="GO" id="GO:0016020">
    <property type="term" value="C:membrane"/>
    <property type="evidence" value="ECO:0007669"/>
    <property type="project" value="UniProtKB-SubCell"/>
</dbReference>
<feature type="transmembrane region" description="Helical" evidence="5">
    <location>
        <begin position="201"/>
        <end position="218"/>
    </location>
</feature>
<dbReference type="KEGG" id="kbs:EPA93_07520"/>
<feature type="transmembrane region" description="Helical" evidence="5">
    <location>
        <begin position="51"/>
        <end position="74"/>
    </location>
</feature>
<gene>
    <name evidence="7" type="ORF">EPA93_07520</name>
</gene>
<reference evidence="7 8" key="1">
    <citation type="submission" date="2019-01" db="EMBL/GenBank/DDBJ databases">
        <title>Ktedonosporobacter rubrisoli SCAWS-G2.</title>
        <authorList>
            <person name="Huang Y."/>
            <person name="Yan B."/>
        </authorList>
    </citation>
    <scope>NUCLEOTIDE SEQUENCE [LARGE SCALE GENOMIC DNA]</scope>
    <source>
        <strain evidence="7 8">SCAWS-G2</strain>
    </source>
</reference>
<feature type="transmembrane region" description="Helical" evidence="5">
    <location>
        <begin position="367"/>
        <end position="394"/>
    </location>
</feature>
<feature type="transmembrane region" description="Helical" evidence="5">
    <location>
        <begin position="95"/>
        <end position="114"/>
    </location>
</feature>
<proteinExistence type="predicted"/>
<dbReference type="InterPro" id="IPR004841">
    <property type="entry name" value="AA-permease/SLC12A_dom"/>
</dbReference>
<dbReference type="OrthoDB" id="9762947at2"/>
<dbReference type="Gene3D" id="1.20.1740.10">
    <property type="entry name" value="Amino acid/polyamine transporter I"/>
    <property type="match status" value="1"/>
</dbReference>